<accession>A0A1V9XJF3</accession>
<dbReference type="OrthoDB" id="6247992at2759"/>
<evidence type="ECO:0000256" key="12">
    <source>
        <dbReference type="ARBA" id="ARBA00035485"/>
    </source>
</evidence>
<evidence type="ECO:0000256" key="4">
    <source>
        <dbReference type="ARBA" id="ARBA00022980"/>
    </source>
</evidence>
<dbReference type="PANTHER" id="PTHR31761:SF1">
    <property type="entry name" value="LARGE RIBOSOMAL SUBUNIT PROTEIN ML64"/>
    <property type="match status" value="1"/>
</dbReference>
<gene>
    <name evidence="16" type="ORF">BIW11_01120</name>
</gene>
<evidence type="ECO:0000256" key="7">
    <source>
        <dbReference type="ARBA" id="ARBA00023242"/>
    </source>
</evidence>
<dbReference type="InterPro" id="IPR018472">
    <property type="entry name" value="Ribosomal_mL64"/>
</dbReference>
<dbReference type="GO" id="GO:1990904">
    <property type="term" value="C:ribonucleoprotein complex"/>
    <property type="evidence" value="ECO:0007669"/>
    <property type="project" value="UniProtKB-KW"/>
</dbReference>
<dbReference type="InterPro" id="IPR043035">
    <property type="entry name" value="Ribosomal_mL64_sf"/>
</dbReference>
<evidence type="ECO:0000313" key="17">
    <source>
        <dbReference type="Proteomes" id="UP000192247"/>
    </source>
</evidence>
<evidence type="ECO:0000256" key="15">
    <source>
        <dbReference type="SAM" id="MobiDB-lite"/>
    </source>
</evidence>
<keyword evidence="7" id="KW-0539">Nucleus</keyword>
<evidence type="ECO:0000256" key="5">
    <source>
        <dbReference type="ARBA" id="ARBA00023054"/>
    </source>
</evidence>
<keyword evidence="8" id="KW-0687">Ribonucleoprotein</keyword>
<evidence type="ECO:0000256" key="3">
    <source>
        <dbReference type="ARBA" id="ARBA00005421"/>
    </source>
</evidence>
<dbReference type="STRING" id="418985.A0A1V9XJF3"/>
<dbReference type="InParanoid" id="A0A1V9XJF3"/>
<dbReference type="GO" id="GO:0005634">
    <property type="term" value="C:nucleus"/>
    <property type="evidence" value="ECO:0007669"/>
    <property type="project" value="UniProtKB-SubCell"/>
</dbReference>
<sequence length="290" mass="33116">MLSMRLVRPTITGASCRSFGRTNVLTASANKISETPTSDTAQPLNIFGEPEGPTEEEITAKRNIARLPKRVYNRKLKGVYMTTAPSDFSTKQLRRDYAEFGKSTGINPGVCWPTKQEMADLHFIDGEFYQTFDQMKERVDARRKEDIERAQAREQEIEANLAKLVVWRKEMLDKEEKKANEELAKKALMDERIREVREYIGYNVEPHDPKFIEVMEMKEQERKAAAKKARKLAKREQIMQRLLNVNSTMSQLDTAKGAEKQRVLDTDSAVENSIAGKAASVDEKIPKGEK</sequence>
<evidence type="ECO:0000256" key="13">
    <source>
        <dbReference type="ARBA" id="ARBA00060144"/>
    </source>
</evidence>
<proteinExistence type="inferred from homology"/>
<comment type="caution">
    <text evidence="16">The sequence shown here is derived from an EMBL/GenBank/DDBJ whole genome shotgun (WGS) entry which is preliminary data.</text>
</comment>
<comment type="function">
    <text evidence="13">Acts as a negative regulator of G1 to S cell cycle phase progression by inhibiting cyclin-dependent kinases. Inhibitory effects are additive with GADD45 proteins but also occur in the absence of GADD45 proteins. Acts as a repressor of the orphan nuclear receptor NR4A1 by inhibiting AB domain-mediated transcriptional activity. May be involved in the hormone-mediated regulation of NR4A1 transcriptional activity. May play a role in mitochondrial protein synthesis.</text>
</comment>
<evidence type="ECO:0000256" key="8">
    <source>
        <dbReference type="ARBA" id="ARBA00023274"/>
    </source>
</evidence>
<evidence type="ECO:0000256" key="6">
    <source>
        <dbReference type="ARBA" id="ARBA00023128"/>
    </source>
</evidence>
<protein>
    <recommendedName>
        <fullName evidence="11">Large ribosomal subunit protein mL64</fullName>
    </recommendedName>
    <alternativeName>
        <fullName evidence="10">39S ribosomal protein L59, mitochondrial</fullName>
    </alternativeName>
    <alternativeName>
        <fullName evidence="12">Growth arrest and DNA damage-inducible proteins-interacting protein 1</fullName>
    </alternativeName>
</protein>
<feature type="coiled-coil region" evidence="14">
    <location>
        <begin position="171"/>
        <end position="237"/>
    </location>
</feature>
<feature type="compositionally biased region" description="Polar residues" evidence="15">
    <location>
        <begin position="34"/>
        <end position="43"/>
    </location>
</feature>
<reference evidence="16 17" key="1">
    <citation type="journal article" date="2017" name="Gigascience">
        <title>Draft genome of the honey bee ectoparasitic mite, Tropilaelaps mercedesae, is shaped by the parasitic life history.</title>
        <authorList>
            <person name="Dong X."/>
            <person name="Armstrong S.D."/>
            <person name="Xia D."/>
            <person name="Makepeace B.L."/>
            <person name="Darby A.C."/>
            <person name="Kadowaki T."/>
        </authorList>
    </citation>
    <scope>NUCLEOTIDE SEQUENCE [LARGE SCALE GENOMIC DNA]</scope>
    <source>
        <strain evidence="16">Wuxi-XJTLU</strain>
    </source>
</reference>
<keyword evidence="9" id="KW-0131">Cell cycle</keyword>
<dbReference type="PANTHER" id="PTHR31761">
    <property type="entry name" value="GROWTH ARREST AND DNA DAMAGE-INDUCIBLE PROTEINS-INTERACTING PROTEIN 1 GADD45GIP1"/>
    <property type="match status" value="1"/>
</dbReference>
<evidence type="ECO:0000256" key="10">
    <source>
        <dbReference type="ARBA" id="ARBA00030700"/>
    </source>
</evidence>
<evidence type="ECO:0000256" key="11">
    <source>
        <dbReference type="ARBA" id="ARBA00035184"/>
    </source>
</evidence>
<name>A0A1V9XJF3_9ACAR</name>
<organism evidence="16 17">
    <name type="scientific">Tropilaelaps mercedesae</name>
    <dbReference type="NCBI Taxonomy" id="418985"/>
    <lineage>
        <taxon>Eukaryota</taxon>
        <taxon>Metazoa</taxon>
        <taxon>Ecdysozoa</taxon>
        <taxon>Arthropoda</taxon>
        <taxon>Chelicerata</taxon>
        <taxon>Arachnida</taxon>
        <taxon>Acari</taxon>
        <taxon>Parasitiformes</taxon>
        <taxon>Mesostigmata</taxon>
        <taxon>Gamasina</taxon>
        <taxon>Dermanyssoidea</taxon>
        <taxon>Laelapidae</taxon>
        <taxon>Tropilaelaps</taxon>
    </lineage>
</organism>
<comment type="subcellular location">
    <subcellularLocation>
        <location evidence="2">Mitochondrion</location>
    </subcellularLocation>
    <subcellularLocation>
        <location evidence="1">Nucleus</location>
    </subcellularLocation>
</comment>
<feature type="compositionally biased region" description="Basic and acidic residues" evidence="15">
    <location>
        <begin position="280"/>
        <end position="290"/>
    </location>
</feature>
<dbReference type="Gene3D" id="6.10.280.120">
    <property type="entry name" value="Growth arrest and DNA-damage-inducible proteins-interacting protein 1"/>
    <property type="match status" value="1"/>
</dbReference>
<evidence type="ECO:0000256" key="9">
    <source>
        <dbReference type="ARBA" id="ARBA00023306"/>
    </source>
</evidence>
<evidence type="ECO:0000256" key="14">
    <source>
        <dbReference type="SAM" id="Coils"/>
    </source>
</evidence>
<keyword evidence="5 14" id="KW-0175">Coiled coil</keyword>
<comment type="similarity">
    <text evidence="3">Belongs to the mitochondrion-specific ribosomal protein mL64 family.</text>
</comment>
<evidence type="ECO:0000256" key="1">
    <source>
        <dbReference type="ARBA" id="ARBA00004123"/>
    </source>
</evidence>
<keyword evidence="6" id="KW-0496">Mitochondrion</keyword>
<dbReference type="Proteomes" id="UP000192247">
    <property type="component" value="Unassembled WGS sequence"/>
</dbReference>
<feature type="region of interest" description="Disordered" evidence="15">
    <location>
        <begin position="252"/>
        <end position="290"/>
    </location>
</feature>
<dbReference type="GO" id="GO:0005739">
    <property type="term" value="C:mitochondrion"/>
    <property type="evidence" value="ECO:0007669"/>
    <property type="project" value="UniProtKB-SubCell"/>
</dbReference>
<keyword evidence="4" id="KW-0689">Ribosomal protein</keyword>
<feature type="region of interest" description="Disordered" evidence="15">
    <location>
        <begin position="34"/>
        <end position="55"/>
    </location>
</feature>
<evidence type="ECO:0000256" key="2">
    <source>
        <dbReference type="ARBA" id="ARBA00004173"/>
    </source>
</evidence>
<feature type="compositionally biased region" description="Basic and acidic residues" evidence="15">
    <location>
        <begin position="256"/>
        <end position="265"/>
    </location>
</feature>
<dbReference type="AlphaFoldDB" id="A0A1V9XJF3"/>
<dbReference type="GO" id="GO:0005840">
    <property type="term" value="C:ribosome"/>
    <property type="evidence" value="ECO:0007669"/>
    <property type="project" value="UniProtKB-KW"/>
</dbReference>
<evidence type="ECO:0000313" key="16">
    <source>
        <dbReference type="EMBL" id="OQR73586.1"/>
    </source>
</evidence>
<keyword evidence="17" id="KW-1185">Reference proteome</keyword>
<dbReference type="EMBL" id="MNPL01009689">
    <property type="protein sequence ID" value="OQR73586.1"/>
    <property type="molecule type" value="Genomic_DNA"/>
</dbReference>
<dbReference type="Pfam" id="PF10147">
    <property type="entry name" value="CR6_interact"/>
    <property type="match status" value="1"/>
</dbReference>